<evidence type="ECO:0000256" key="5">
    <source>
        <dbReference type="ARBA" id="ARBA00023242"/>
    </source>
</evidence>
<dbReference type="GO" id="GO:0048813">
    <property type="term" value="P:dendrite morphogenesis"/>
    <property type="evidence" value="ECO:0007669"/>
    <property type="project" value="UniProtKB-ARBA"/>
</dbReference>
<dbReference type="GO" id="GO:0008270">
    <property type="term" value="F:zinc ion binding"/>
    <property type="evidence" value="ECO:0007669"/>
    <property type="project" value="UniProtKB-KW"/>
</dbReference>
<dbReference type="GO" id="GO:0007423">
    <property type="term" value="P:sensory organ development"/>
    <property type="evidence" value="ECO:0007669"/>
    <property type="project" value="UniProtKB-ARBA"/>
</dbReference>
<feature type="compositionally biased region" description="Low complexity" evidence="7">
    <location>
        <begin position="431"/>
        <end position="442"/>
    </location>
</feature>
<feature type="compositionally biased region" description="Basic residues" evidence="7">
    <location>
        <begin position="469"/>
        <end position="491"/>
    </location>
</feature>
<dbReference type="OrthoDB" id="10261408at2759"/>
<dbReference type="GO" id="GO:0030707">
    <property type="term" value="P:follicle cell of egg chamber development"/>
    <property type="evidence" value="ECO:0007669"/>
    <property type="project" value="UniProtKB-ARBA"/>
</dbReference>
<feature type="compositionally biased region" description="Low complexity" evidence="7">
    <location>
        <begin position="453"/>
        <end position="468"/>
    </location>
</feature>
<feature type="compositionally biased region" description="Low complexity" evidence="7">
    <location>
        <begin position="499"/>
        <end position="509"/>
    </location>
</feature>
<keyword evidence="2" id="KW-0217">Developmental protein</keyword>
<organism evidence="10">
    <name type="scientific">Zeugodacus cucurbitae</name>
    <name type="common">Melon fruit fly</name>
    <name type="synonym">Bactrocera cucurbitae</name>
    <dbReference type="NCBI Taxonomy" id="28588"/>
    <lineage>
        <taxon>Eukaryota</taxon>
        <taxon>Metazoa</taxon>
        <taxon>Ecdysozoa</taxon>
        <taxon>Arthropoda</taxon>
        <taxon>Hexapoda</taxon>
        <taxon>Insecta</taxon>
        <taxon>Pterygota</taxon>
        <taxon>Neoptera</taxon>
        <taxon>Endopterygota</taxon>
        <taxon>Diptera</taxon>
        <taxon>Brachycera</taxon>
        <taxon>Muscomorpha</taxon>
        <taxon>Tephritoidea</taxon>
        <taxon>Tephritidae</taxon>
        <taxon>Zeugodacus</taxon>
        <taxon>Zeugodacus</taxon>
    </lineage>
</organism>
<dbReference type="InterPro" id="IPR036236">
    <property type="entry name" value="Znf_C2H2_sf"/>
</dbReference>
<accession>A0A0A1X912</accession>
<dbReference type="Gene3D" id="3.30.710.10">
    <property type="entry name" value="Potassium Channel Kv1.1, Chain A"/>
    <property type="match status" value="1"/>
</dbReference>
<feature type="compositionally biased region" description="Low complexity" evidence="7">
    <location>
        <begin position="267"/>
        <end position="291"/>
    </location>
</feature>
<gene>
    <name evidence="10" type="primary">br_4</name>
    <name evidence="10" type="ORF">g.30178</name>
</gene>
<reference evidence="10" key="1">
    <citation type="submission" date="2014-11" db="EMBL/GenBank/DDBJ databases">
        <authorList>
            <person name="Geib S."/>
        </authorList>
    </citation>
    <scope>NUCLEOTIDE SEQUENCE</scope>
</reference>
<evidence type="ECO:0000256" key="7">
    <source>
        <dbReference type="SAM" id="MobiDB-lite"/>
    </source>
</evidence>
<keyword evidence="6" id="KW-0862">Zinc</keyword>
<keyword evidence="3" id="KW-0479">Metal-binding</keyword>
<feature type="compositionally biased region" description="Basic residues" evidence="7">
    <location>
        <begin position="577"/>
        <end position="587"/>
    </location>
</feature>
<feature type="compositionally biased region" description="Polar residues" evidence="7">
    <location>
        <begin position="548"/>
        <end position="557"/>
    </location>
</feature>
<evidence type="ECO:0000256" key="4">
    <source>
        <dbReference type="ARBA" id="ARBA00022737"/>
    </source>
</evidence>
<dbReference type="InterPro" id="IPR051095">
    <property type="entry name" value="Dros_DevTransReg"/>
</dbReference>
<feature type="region of interest" description="Disordered" evidence="7">
    <location>
        <begin position="196"/>
        <end position="378"/>
    </location>
</feature>
<feature type="compositionally biased region" description="Polar residues" evidence="7">
    <location>
        <begin position="201"/>
        <end position="211"/>
    </location>
</feature>
<feature type="compositionally biased region" description="Basic and acidic residues" evidence="7">
    <location>
        <begin position="327"/>
        <end position="341"/>
    </location>
</feature>
<feature type="region of interest" description="Disordered" evidence="7">
    <location>
        <begin position="632"/>
        <end position="660"/>
    </location>
</feature>
<feature type="compositionally biased region" description="Basic and acidic residues" evidence="7">
    <location>
        <begin position="510"/>
        <end position="522"/>
    </location>
</feature>
<feature type="domain" description="C2H2-type" evidence="9">
    <location>
        <begin position="710"/>
        <end position="738"/>
    </location>
</feature>
<reference evidence="10" key="2">
    <citation type="journal article" date="2015" name="Gigascience">
        <title>Reconstructing a comprehensive transcriptome assembly of a white-pupal translocated strain of the pest fruit fly Bactrocera cucurbitae.</title>
        <authorList>
            <person name="Sim S.B."/>
            <person name="Calla B."/>
            <person name="Hall B."/>
            <person name="DeRego T."/>
            <person name="Geib S.M."/>
        </authorList>
    </citation>
    <scope>NUCLEOTIDE SEQUENCE</scope>
</reference>
<dbReference type="SUPFAM" id="SSF54695">
    <property type="entry name" value="POZ domain"/>
    <property type="match status" value="1"/>
</dbReference>
<feature type="region of interest" description="Disordered" evidence="7">
    <location>
        <begin position="607"/>
        <end position="626"/>
    </location>
</feature>
<evidence type="ECO:0000256" key="3">
    <source>
        <dbReference type="ARBA" id="ARBA00022723"/>
    </source>
</evidence>
<dbReference type="Pfam" id="PF00651">
    <property type="entry name" value="BTB"/>
    <property type="match status" value="1"/>
</dbReference>
<comment type="subcellular location">
    <subcellularLocation>
        <location evidence="1">Nucleus</location>
    </subcellularLocation>
</comment>
<dbReference type="PROSITE" id="PS50157">
    <property type="entry name" value="ZINC_FINGER_C2H2_2"/>
    <property type="match status" value="2"/>
</dbReference>
<dbReference type="EMBL" id="GBXI01007062">
    <property type="protein sequence ID" value="JAD07230.1"/>
    <property type="molecule type" value="Transcribed_RNA"/>
</dbReference>
<keyword evidence="4" id="KW-0677">Repeat</keyword>
<dbReference type="SMART" id="SM00225">
    <property type="entry name" value="BTB"/>
    <property type="match status" value="1"/>
</dbReference>
<evidence type="ECO:0000259" key="8">
    <source>
        <dbReference type="PROSITE" id="PS50097"/>
    </source>
</evidence>
<feature type="compositionally biased region" description="Pro residues" evidence="7">
    <location>
        <begin position="563"/>
        <end position="576"/>
    </location>
</feature>
<proteinExistence type="predicted"/>
<feature type="region of interest" description="Disordered" evidence="7">
    <location>
        <begin position="141"/>
        <end position="179"/>
    </location>
</feature>
<sequence>MDTETQHFCLRWNNYQSSITSAFENLRDDEDFVDVTLACEGRSIKAHRVVLSACSPYFRDLLKSTPCKHPVILLQDVNFLDLHSLVEFIYHGEVNVHQKSLQSFLKTAEVLRVSGLTQQQAEETHSQLAQIQNLANAANVTRTPHNSHHNSLLEEPPLYPRNSGSPPPPPASQHVPYASTNINSQLFKRSIAMLRRERHNSTPSAEDSNNAMKRLRGPDNGLPSSNNNSPEIVHQRSASPQLTPADFSTIKHNNNNTPPLKEDKRNGPTGNNGNSGNGNTDTGNGNGITNNDKVGGSLTSSPLTRTAEDVKSEPMELVCSNNNPTVVDEHSNDSTGEHEANRSSSGDGGKGSLSSGNDEEIDNNMPTHPPPPYLMSPAESKLFSPAAFSFPMGGLDPAALAGFNSQLQSAAEISVSPQGGSTNLLGGVIIPGGSPNTSSSSNQKLQHEHLHHSTTTTTTTTATTSSTHQFHHHHHHQQHQQQHHQHLHHQHPQQEASSPHHQQQLLPQHLRSDRDRDSDRSNADCSPHSPIHRMPKRPASEQPHHTQSHLSTASSPSDVIASTPPPLPAPQHMKPPSPHHSHQHPHFGHQQLPLGMLPSHHLHAHHELSASSHHHHHLSRTGSPLDHHHLLHHRRSSLSPSPTGRGSGGSAAGILSSTRGGDMVGGSSRLLLPLPLNACHRCDVCGKLLSTKLTLKRHKEQQHLQPLNNAVCNLCHKVFRTLNSLNNHKSIYHRRQKNHHSYFHHSAVGGGVSGSPSSRLHQSLSSLSAAAVANNGVGAGGNGNAVAAAAAAAAAAAELLLSPIVGAAAVAGGGGAGPTVQLAHGGQQQSSPNMVKPCMDFL</sequence>
<dbReference type="InterPro" id="IPR013087">
    <property type="entry name" value="Znf_C2H2_type"/>
</dbReference>
<dbReference type="GO" id="GO:0061061">
    <property type="term" value="P:muscle structure development"/>
    <property type="evidence" value="ECO:0007669"/>
    <property type="project" value="UniProtKB-ARBA"/>
</dbReference>
<dbReference type="GO" id="GO:0005634">
    <property type="term" value="C:nucleus"/>
    <property type="evidence" value="ECO:0007669"/>
    <property type="project" value="UniProtKB-SubCell"/>
</dbReference>
<evidence type="ECO:0000256" key="2">
    <source>
        <dbReference type="ARBA" id="ARBA00022473"/>
    </source>
</evidence>
<dbReference type="Gene3D" id="3.30.160.60">
    <property type="entry name" value="Classic Zinc Finger"/>
    <property type="match status" value="1"/>
</dbReference>
<feature type="compositionally biased region" description="Polar residues" evidence="7">
    <location>
        <begin position="222"/>
        <end position="242"/>
    </location>
</feature>
<dbReference type="PROSITE" id="PS50097">
    <property type="entry name" value="BTB"/>
    <property type="match status" value="1"/>
</dbReference>
<dbReference type="InterPro" id="IPR011333">
    <property type="entry name" value="SKP1/BTB/POZ_sf"/>
</dbReference>
<feature type="region of interest" description="Disordered" evidence="7">
    <location>
        <begin position="430"/>
        <end position="594"/>
    </location>
</feature>
<evidence type="ECO:0000256" key="6">
    <source>
        <dbReference type="PROSITE-ProRule" id="PRU00042"/>
    </source>
</evidence>
<protein>
    <submittedName>
        <fullName evidence="10">Broad-complex core protein isoform 6</fullName>
    </submittedName>
</protein>
<keyword evidence="6" id="KW-0863">Zinc-finger</keyword>
<dbReference type="AlphaFoldDB" id="A0A0A1X912"/>
<dbReference type="InterPro" id="IPR000210">
    <property type="entry name" value="BTB/POZ_dom"/>
</dbReference>
<evidence type="ECO:0000256" key="1">
    <source>
        <dbReference type="ARBA" id="ARBA00004123"/>
    </source>
</evidence>
<evidence type="ECO:0000259" key="9">
    <source>
        <dbReference type="PROSITE" id="PS50157"/>
    </source>
</evidence>
<dbReference type="SUPFAM" id="SSF57667">
    <property type="entry name" value="beta-beta-alpha zinc fingers"/>
    <property type="match status" value="1"/>
</dbReference>
<dbReference type="PANTHER" id="PTHR23110">
    <property type="entry name" value="BTB DOMAIN TRANSCRIPTION FACTOR"/>
    <property type="match status" value="1"/>
</dbReference>
<dbReference type="PANTHER" id="PTHR23110:SF99">
    <property type="entry name" value="BROAD-COMPLEX CORE PROTEIN ISOFORM 6"/>
    <property type="match status" value="1"/>
</dbReference>
<feature type="domain" description="C2H2-type" evidence="9">
    <location>
        <begin position="680"/>
        <end position="703"/>
    </location>
</feature>
<dbReference type="SMART" id="SM00355">
    <property type="entry name" value="ZnF_C2H2"/>
    <property type="match status" value="2"/>
</dbReference>
<dbReference type="FunFam" id="3.30.710.10:FF:000118">
    <property type="entry name" value="Abrupt, isoform B"/>
    <property type="match status" value="1"/>
</dbReference>
<dbReference type="CDD" id="cd18315">
    <property type="entry name" value="BTB_POZ_BAB-like"/>
    <property type="match status" value="1"/>
</dbReference>
<dbReference type="PROSITE" id="PS00028">
    <property type="entry name" value="ZINC_FINGER_C2H2_1"/>
    <property type="match status" value="2"/>
</dbReference>
<evidence type="ECO:0000313" key="10">
    <source>
        <dbReference type="EMBL" id="JAD07230.1"/>
    </source>
</evidence>
<feature type="domain" description="BTB" evidence="8">
    <location>
        <begin position="33"/>
        <end position="98"/>
    </location>
</feature>
<name>A0A0A1X912_ZEUCU</name>
<keyword evidence="5" id="KW-0539">Nucleus</keyword>
<dbReference type="GO" id="GO:0006357">
    <property type="term" value="P:regulation of transcription by RNA polymerase II"/>
    <property type="evidence" value="ECO:0007669"/>
    <property type="project" value="TreeGrafter"/>
</dbReference>